<organism evidence="3 4">
    <name type="scientific">Streptomyces lydicamycinicus</name>
    <dbReference type="NCBI Taxonomy" id="1546107"/>
    <lineage>
        <taxon>Bacteria</taxon>
        <taxon>Bacillati</taxon>
        <taxon>Actinomycetota</taxon>
        <taxon>Actinomycetes</taxon>
        <taxon>Kitasatosporales</taxon>
        <taxon>Streptomycetaceae</taxon>
        <taxon>Streptomyces</taxon>
    </lineage>
</organism>
<feature type="domain" description="CobE/GbiG C-terminal" evidence="2">
    <location>
        <begin position="16"/>
        <end position="140"/>
    </location>
</feature>
<evidence type="ECO:0000259" key="2">
    <source>
        <dbReference type="Pfam" id="PF01890"/>
    </source>
</evidence>
<feature type="region of interest" description="Disordered" evidence="1">
    <location>
        <begin position="148"/>
        <end position="201"/>
    </location>
</feature>
<dbReference type="Gene3D" id="3.30.420.180">
    <property type="entry name" value="CobE/GbiG C-terminal domain"/>
    <property type="match status" value="1"/>
</dbReference>
<evidence type="ECO:0000313" key="4">
    <source>
        <dbReference type="Proteomes" id="UP000048965"/>
    </source>
</evidence>
<dbReference type="RefSeq" id="WP_063770849.1">
    <property type="nucleotide sequence ID" value="NZ_BBNO01000011.1"/>
</dbReference>
<dbReference type="PANTHER" id="PTHR47036:SF1">
    <property type="entry name" value="COBALT-FACTOR III C(17)-METHYLTRANSFERASE-RELATED"/>
    <property type="match status" value="1"/>
</dbReference>
<accession>A0A0P4RFK6</accession>
<dbReference type="InterPro" id="IPR051810">
    <property type="entry name" value="Precorrin_MeTrfase"/>
</dbReference>
<protein>
    <submittedName>
        <fullName evidence="3">L-threonine-O-3-phosphate decarboxylase</fullName>
    </submittedName>
</protein>
<gene>
    <name evidence="3" type="ORF">TPA0598_11_00740</name>
</gene>
<name>A0A0P4RFK6_9ACTN</name>
<sequence>MTRRVPDETGGAAAPLVVGVGARRGVPLSEVLELIAATRAAAGCSDRPVVALATVAAKAAEPGLIGAARRLGVPLRSFPAAALAAVPVTGPSSAAAAAVGTPSVAEAAALLAAGPGAELLADKRKSAPRGRPPGATCALAGPAVTESGALTAGREGAATDRSSAADIVMTSPNPPRRGPDRWTAVVGDPAPGSGPTGTKET</sequence>
<reference evidence="3 4" key="2">
    <citation type="journal article" date="2015" name="Stand. Genomic Sci.">
        <title>Draft genome sequence of marine-derived Streptomyces sp. TP-A0598, a producer of anti-MRSA antibiotic lydicamycins.</title>
        <authorList>
            <person name="Komaki H."/>
            <person name="Ichikawa N."/>
            <person name="Hosoyama A."/>
            <person name="Fujita N."/>
            <person name="Igarashi Y."/>
        </authorList>
    </citation>
    <scope>NUCLEOTIDE SEQUENCE [LARGE SCALE GENOMIC DNA]</scope>
    <source>
        <strain evidence="3 4">NBRC 110027</strain>
    </source>
</reference>
<evidence type="ECO:0000313" key="3">
    <source>
        <dbReference type="EMBL" id="GAO12513.1"/>
    </source>
</evidence>
<dbReference type="Proteomes" id="UP000048965">
    <property type="component" value="Unassembled WGS sequence"/>
</dbReference>
<dbReference type="EMBL" id="BBNO01000011">
    <property type="protein sequence ID" value="GAO12513.1"/>
    <property type="molecule type" value="Genomic_DNA"/>
</dbReference>
<comment type="caution">
    <text evidence="3">The sequence shown here is derived from an EMBL/GenBank/DDBJ whole genome shotgun (WGS) entry which is preliminary data.</text>
</comment>
<evidence type="ECO:0000256" key="1">
    <source>
        <dbReference type="SAM" id="MobiDB-lite"/>
    </source>
</evidence>
<dbReference type="PANTHER" id="PTHR47036">
    <property type="entry name" value="COBALT-FACTOR III C(17)-METHYLTRANSFERASE-RELATED"/>
    <property type="match status" value="1"/>
</dbReference>
<dbReference type="InterPro" id="IPR036518">
    <property type="entry name" value="CobE/GbiG_C_sf"/>
</dbReference>
<dbReference type="GO" id="GO:0009236">
    <property type="term" value="P:cobalamin biosynthetic process"/>
    <property type="evidence" value="ECO:0007669"/>
    <property type="project" value="InterPro"/>
</dbReference>
<dbReference type="InterPro" id="IPR002750">
    <property type="entry name" value="CobE/GbiG_C"/>
</dbReference>
<reference evidence="4" key="1">
    <citation type="submission" date="2014-09" db="EMBL/GenBank/DDBJ databases">
        <title>Whole genome shotgun sequence of Streptomyces sp. NBRC 110027.</title>
        <authorList>
            <person name="Komaki H."/>
            <person name="Ichikawa N."/>
            <person name="Katano-Makiyama Y."/>
            <person name="Hosoyama A."/>
            <person name="Hashimoto M."/>
            <person name="Uohara A."/>
            <person name="Kitahashi Y."/>
            <person name="Ohji S."/>
            <person name="Kimura A."/>
            <person name="Yamazoe A."/>
            <person name="Igarashi Y."/>
            <person name="Fujita N."/>
        </authorList>
    </citation>
    <scope>NUCLEOTIDE SEQUENCE [LARGE SCALE GENOMIC DNA]</scope>
    <source>
        <strain evidence="4">NBRC 110027</strain>
    </source>
</reference>
<dbReference type="Pfam" id="PF01890">
    <property type="entry name" value="CbiG_C"/>
    <property type="match status" value="1"/>
</dbReference>
<dbReference type="AlphaFoldDB" id="A0A0P4RFK6"/>
<keyword evidence="4" id="KW-1185">Reference proteome</keyword>
<dbReference type="SUPFAM" id="SSF159664">
    <property type="entry name" value="CobE/GbiG C-terminal domain-like"/>
    <property type="match status" value="1"/>
</dbReference>
<proteinExistence type="predicted"/>